<dbReference type="AlphaFoldDB" id="A0A409XKP8"/>
<feature type="signal peptide" evidence="2">
    <location>
        <begin position="1"/>
        <end position="24"/>
    </location>
</feature>
<comment type="caution">
    <text evidence="3">The sequence shown here is derived from an EMBL/GenBank/DDBJ whole genome shotgun (WGS) entry which is preliminary data.</text>
</comment>
<evidence type="ECO:0000313" key="4">
    <source>
        <dbReference type="Proteomes" id="UP000283269"/>
    </source>
</evidence>
<evidence type="ECO:0000256" key="1">
    <source>
        <dbReference type="SAM" id="MobiDB-lite"/>
    </source>
</evidence>
<dbReference type="EMBL" id="NHYD01001396">
    <property type="protein sequence ID" value="PPQ91310.1"/>
    <property type="molecule type" value="Genomic_DNA"/>
</dbReference>
<evidence type="ECO:0000313" key="3">
    <source>
        <dbReference type="EMBL" id="PPQ91310.1"/>
    </source>
</evidence>
<feature type="region of interest" description="Disordered" evidence="1">
    <location>
        <begin position="39"/>
        <end position="74"/>
    </location>
</feature>
<keyword evidence="4" id="KW-1185">Reference proteome</keyword>
<proteinExistence type="predicted"/>
<organism evidence="3 4">
    <name type="scientific">Psilocybe cyanescens</name>
    <dbReference type="NCBI Taxonomy" id="93625"/>
    <lineage>
        <taxon>Eukaryota</taxon>
        <taxon>Fungi</taxon>
        <taxon>Dikarya</taxon>
        <taxon>Basidiomycota</taxon>
        <taxon>Agaricomycotina</taxon>
        <taxon>Agaricomycetes</taxon>
        <taxon>Agaricomycetidae</taxon>
        <taxon>Agaricales</taxon>
        <taxon>Agaricineae</taxon>
        <taxon>Strophariaceae</taxon>
        <taxon>Psilocybe</taxon>
    </lineage>
</organism>
<dbReference type="InParanoid" id="A0A409XKP8"/>
<name>A0A409XKP8_PSICY</name>
<feature type="compositionally biased region" description="Low complexity" evidence="1">
    <location>
        <begin position="39"/>
        <end position="64"/>
    </location>
</feature>
<sequence length="74" mass="7414">MSAHALLVLHNLAVLDAFFAGVRGVVACSSCSSRSVSFAASSLPSSAPTSTYSSFSSSSLPSASTPIQDETTSA</sequence>
<dbReference type="Proteomes" id="UP000283269">
    <property type="component" value="Unassembled WGS sequence"/>
</dbReference>
<feature type="chain" id="PRO_5019205153" description="REJ domain-containing protein" evidence="2">
    <location>
        <begin position="25"/>
        <end position="74"/>
    </location>
</feature>
<evidence type="ECO:0000256" key="2">
    <source>
        <dbReference type="SAM" id="SignalP"/>
    </source>
</evidence>
<protein>
    <recommendedName>
        <fullName evidence="5">REJ domain-containing protein</fullName>
    </recommendedName>
</protein>
<reference evidence="3 4" key="1">
    <citation type="journal article" date="2018" name="Evol. Lett.">
        <title>Horizontal gene cluster transfer increased hallucinogenic mushroom diversity.</title>
        <authorList>
            <person name="Reynolds H.T."/>
            <person name="Vijayakumar V."/>
            <person name="Gluck-Thaler E."/>
            <person name="Korotkin H.B."/>
            <person name="Matheny P.B."/>
            <person name="Slot J.C."/>
        </authorList>
    </citation>
    <scope>NUCLEOTIDE SEQUENCE [LARGE SCALE GENOMIC DNA]</scope>
    <source>
        <strain evidence="3 4">2631</strain>
    </source>
</reference>
<gene>
    <name evidence="3" type="ORF">CVT25_006604</name>
</gene>
<feature type="compositionally biased region" description="Polar residues" evidence="1">
    <location>
        <begin position="65"/>
        <end position="74"/>
    </location>
</feature>
<accession>A0A409XKP8</accession>
<evidence type="ECO:0008006" key="5">
    <source>
        <dbReference type="Google" id="ProtNLM"/>
    </source>
</evidence>
<keyword evidence="2" id="KW-0732">Signal</keyword>